<dbReference type="Gene3D" id="3.40.50.20">
    <property type="match status" value="1"/>
</dbReference>
<feature type="domain" description="Lipoyl-binding" evidence="15">
    <location>
        <begin position="682"/>
        <end position="756"/>
    </location>
</feature>
<dbReference type="SUPFAM" id="SSF52440">
    <property type="entry name" value="PreATP-grasp domain"/>
    <property type="match status" value="1"/>
</dbReference>
<dbReference type="PROSITE" id="PS50968">
    <property type="entry name" value="BIOTINYL_LIPOYL"/>
    <property type="match status" value="1"/>
</dbReference>
<evidence type="ECO:0000256" key="12">
    <source>
        <dbReference type="ARBA" id="ARBA00048065"/>
    </source>
</evidence>
<evidence type="ECO:0000256" key="13">
    <source>
        <dbReference type="ARBA" id="ARBA00048600"/>
    </source>
</evidence>
<keyword evidence="3" id="KW-0444">Lipid biosynthesis</keyword>
<dbReference type="InterPro" id="IPR013537">
    <property type="entry name" value="AcCoA_COase_cen"/>
</dbReference>
<dbReference type="Pfam" id="PF00289">
    <property type="entry name" value="Biotin_carb_N"/>
    <property type="match status" value="1"/>
</dbReference>
<dbReference type="InterPro" id="IPR005481">
    <property type="entry name" value="BC-like_N"/>
</dbReference>
<keyword evidence="6" id="KW-0276">Fatty acid metabolism</keyword>
<dbReference type="GO" id="GO:0006633">
    <property type="term" value="P:fatty acid biosynthetic process"/>
    <property type="evidence" value="ECO:0007669"/>
    <property type="project" value="UniProtKB-KW"/>
</dbReference>
<dbReference type="InterPro" id="IPR001882">
    <property type="entry name" value="Biotin_BS"/>
</dbReference>
<dbReference type="Pfam" id="PF08326">
    <property type="entry name" value="ACC_central"/>
    <property type="match status" value="1"/>
</dbReference>
<dbReference type="PANTHER" id="PTHR45728">
    <property type="entry name" value="ACETYL-COA CARBOXYLASE, ISOFORM A"/>
    <property type="match status" value="1"/>
</dbReference>
<dbReference type="Gene3D" id="3.30.470.20">
    <property type="entry name" value="ATP-grasp fold, B domain"/>
    <property type="match status" value="1"/>
</dbReference>
<sequence>MKEGCRLGSSVVHNLRGASEQGNTQLSASSLTVGPITASRVTPAQQLEDYVKNHGGSRSIRRILIANNGMAATKAMLSMRQWAYTEFDDDKLLQFVVMATPEDLAANAEFVRLGDKIVEVPGGPNRNNYANVPLIVETAKREGVDAVWPGWGHASENPKLPQSLADNGIEFIGPTSPVMAALGDKIAANILAQTAGVNSIPWSGNGLTAQLDKGGHIPQETFDKACVTSADQAAAVANDIGYPVMIKASEGGGGKGIRMANNEDELRTGYQQVVNEVVGSPVFMMQLCTQARHIEVQIVGDKHGNAVALSGRDCSTQRRFQKIFEEGPPSIVKPETMRKMEKAAQRLTSSIGYQGAGTVEYLYNADKDDYYFLELNPRLQVEHPVTEGLTGVNLPATQLQVAMGIPLSRVPQVRSFYGRDPSGSDPIDFLNEDYAPINTHVIAARITAENPDEGFKPTSGAIERVEFQSTPEVWGYFSVGSKGAVHEFADSQFGHLFAKGPTREKARKALIMALKRTDVRGEIRTAVDYLQQLLNKEEFIDNTIDTSWLDGLIKQKAVAVPVRQEDSVIAAALFRAKKAVDARSQSLQDSLEKGQLILRDAQTMNTVPVEITFKDTKFTFEVTRVAPDLFRLVINGQTLEARVREQTDGSFLVEYGSRSSKVYGREEPLGLRMSIDGTTVFIPTVYDPSELRSDVTGKVVRYLQDDGSEVKAGEPFVEVEAMKMIMSLKAGESGRVTQTKSAGSVIQAGDLLATLQLKDPSRVKKIEPFTGQLNIEAGPIRLGDTDALRRLELVMDGYDHEPLSLVQRLTGEAGGDAEEIAQQIEGLLKRYLDVEEIFKDGPNDAVISSLIRENKSNLRKVLDLKVAHRQVDRRNQLVLSLLRLLSTFPDRFGTWVMPESLKDVLARLEALNVAGRAYGRLALQAGSLLRRAQTMPFQERVEALRQQLGAMEKGGKGAEMVAMNSRVQAGVDLLAVLFSDSNADIRNGAMEVYLRRVYRSSQILSMRFFEGPGGATVCAYTFRQKDLDASEAPVRVGVFVLVEDEAALESDFGSIVETLKKEVDASGDSQESSPLNVVHVAMLKPKKDDRDDGWEEYAQSMEKLVQSRTAELCAAKTRTVNLMIPQTPRATRYFSFLSKEDFTDSKLRRDMRPTFPPLLELERLSENYSISRLPAITQNRQVYVGTPKTPPTKKAKGLQSIFVREVCNTPAALSDLQTGVAFISNALDELERGFLDPQVQPTASSSIFINIIPPLDTVTEEGAAVELFEDLISHVRRELSARLLKLRVDQIEFKVRIPPEGYGEDKGNRVIRLSASSATGRWLDTDAVRELPDRITAEPRQFVALSGEGTTSVSPYPEFDKITMKRTAARNAGSTYVYDFLGLLEVSLSRTWSEFSQRVRNAQEEASVETSLVNPPTMPDESFQAYLLEEGSDGQLEIVEDWNAAANKIGMVAFLLRLKTPEYPEGREVVMIANDITVQGGSFGVAEDQFFQKASQFARERGLPRIYLACNSGARIGLYEDLKPKFKVAWKDASNPSLGYNYLYLTEEDAKGVPPGAIRGEMITDEGERRMRIDDIVGTESLSIGVENLQGSGLIAGETSRAYEETFTLSYVTGRSVGIGAYLVRLGQRTIQMQRGPLILTGFQALNKLLGREVYVSQDQLGGPQIMHSNGVSHEVVQDDQEGMRAVLDWLSYTPKTFFDAHSPPPDGLVTDPVDREVDVVPSSTPHDPRTWLGGVDMGEKGWQGGFFDRGTFKEYLSGWGKGVVVGRAKLGGIPVGCIAVETRTVEAKVPADPANPDSREAVWFPDSAFKTAQAIEDFNKGENLPLFIFANWRGFSGGTRDMFGEILKFGAMIVDALRKYRHPVFVYIPPNGELRGGAWVVIDPSINPEKMEMYADTEARGGILEPPGICEIKFRSQEQISLMHRLDPELLELDKELEECMTDSDALGLKEKIRKRERALIPLYTSIACGYADLHDKAGRMKAKGVIRDALEWKGARSKLYWRMRRRLAEDRIVSELVNAGGMSDAQARHAIANILPAATGSEDDKAVAGFLESEGGRGACTGLVEDSRRVHAKNQVRKIAQESGLSAADLNALLG</sequence>
<evidence type="ECO:0000259" key="17">
    <source>
        <dbReference type="PROSITE" id="PS50979"/>
    </source>
</evidence>
<dbReference type="Gene3D" id="3.30.1490.20">
    <property type="entry name" value="ATP-grasp fold, A domain"/>
    <property type="match status" value="1"/>
</dbReference>
<dbReference type="GO" id="GO:0005524">
    <property type="term" value="F:ATP binding"/>
    <property type="evidence" value="ECO:0007669"/>
    <property type="project" value="UniProtKB-UniRule"/>
</dbReference>
<evidence type="ECO:0000256" key="1">
    <source>
        <dbReference type="ARBA" id="ARBA00001953"/>
    </source>
</evidence>
<evidence type="ECO:0000256" key="8">
    <source>
        <dbReference type="ARBA" id="ARBA00023098"/>
    </source>
</evidence>
<dbReference type="SUPFAM" id="SSF52096">
    <property type="entry name" value="ClpP/crotonase"/>
    <property type="match status" value="2"/>
</dbReference>
<dbReference type="PhylomeDB" id="A0A0K6S6W6"/>
<evidence type="ECO:0000259" key="16">
    <source>
        <dbReference type="PROSITE" id="PS50975"/>
    </source>
</evidence>
<dbReference type="PROSITE" id="PS50980">
    <property type="entry name" value="COA_CT_NTER"/>
    <property type="match status" value="1"/>
</dbReference>
<organism evidence="20">
    <name type="scientific">Chromera velia CCMP2878</name>
    <dbReference type="NCBI Taxonomy" id="1169474"/>
    <lineage>
        <taxon>Eukaryota</taxon>
        <taxon>Sar</taxon>
        <taxon>Alveolata</taxon>
        <taxon>Colpodellida</taxon>
        <taxon>Chromeraceae</taxon>
        <taxon>Chromera</taxon>
    </lineage>
</organism>
<dbReference type="InterPro" id="IPR049074">
    <property type="entry name" value="ACCA_BT"/>
</dbReference>
<dbReference type="GO" id="GO:2001295">
    <property type="term" value="P:malonyl-CoA biosynthetic process"/>
    <property type="evidence" value="ECO:0007669"/>
    <property type="project" value="UniProtKB-UniPathway"/>
</dbReference>
<keyword evidence="4" id="KW-0436">Ligase</keyword>
<dbReference type="CDD" id="cd06850">
    <property type="entry name" value="biotinyl_domain"/>
    <property type="match status" value="1"/>
</dbReference>
<feature type="domain" description="CoA carboxyltransferase C-terminal" evidence="19">
    <location>
        <begin position="1713"/>
        <end position="2020"/>
    </location>
</feature>
<evidence type="ECO:0000256" key="14">
    <source>
        <dbReference type="PROSITE-ProRule" id="PRU00409"/>
    </source>
</evidence>
<dbReference type="InterPro" id="IPR011762">
    <property type="entry name" value="COA_CT_N"/>
</dbReference>
<dbReference type="InterPro" id="IPR011053">
    <property type="entry name" value="Single_hybrid_motif"/>
</dbReference>
<dbReference type="Pfam" id="PF01039">
    <property type="entry name" value="Carboxyl_trans"/>
    <property type="match status" value="1"/>
</dbReference>
<dbReference type="PROSITE" id="PS50979">
    <property type="entry name" value="BC"/>
    <property type="match status" value="1"/>
</dbReference>
<dbReference type="Pfam" id="PF02785">
    <property type="entry name" value="Biotin_carb_C"/>
    <property type="match status" value="1"/>
</dbReference>
<dbReference type="PROSITE" id="PS00867">
    <property type="entry name" value="CPSASE_2"/>
    <property type="match status" value="1"/>
</dbReference>
<evidence type="ECO:0000256" key="2">
    <source>
        <dbReference type="ARBA" id="ARBA00004956"/>
    </source>
</evidence>
<dbReference type="SUPFAM" id="SSF51246">
    <property type="entry name" value="Rudiment single hybrid motif"/>
    <property type="match status" value="1"/>
</dbReference>
<keyword evidence="11" id="KW-0511">Multifunctional enzyme</keyword>
<comment type="catalytic activity">
    <reaction evidence="12">
        <text>hydrogencarbonate + acetyl-CoA + ATP = malonyl-CoA + ADP + phosphate + H(+)</text>
        <dbReference type="Rhea" id="RHEA:11308"/>
        <dbReference type="ChEBI" id="CHEBI:15378"/>
        <dbReference type="ChEBI" id="CHEBI:17544"/>
        <dbReference type="ChEBI" id="CHEBI:30616"/>
        <dbReference type="ChEBI" id="CHEBI:43474"/>
        <dbReference type="ChEBI" id="CHEBI:57288"/>
        <dbReference type="ChEBI" id="CHEBI:57384"/>
        <dbReference type="ChEBI" id="CHEBI:456216"/>
        <dbReference type="EC" id="6.4.1.2"/>
    </reaction>
</comment>
<protein>
    <submittedName>
        <fullName evidence="20">Uncharacterized protein</fullName>
    </submittedName>
</protein>
<keyword evidence="9" id="KW-0275">Fatty acid biosynthesis</keyword>
<evidence type="ECO:0000256" key="10">
    <source>
        <dbReference type="ARBA" id="ARBA00023267"/>
    </source>
</evidence>
<feature type="domain" description="ATP-grasp" evidence="16">
    <location>
        <begin position="209"/>
        <end position="403"/>
    </location>
</feature>
<dbReference type="InterPro" id="IPR034733">
    <property type="entry name" value="AcCoA_carboxyl_beta"/>
</dbReference>
<dbReference type="Gene3D" id="2.40.50.100">
    <property type="match status" value="1"/>
</dbReference>
<evidence type="ECO:0000259" key="18">
    <source>
        <dbReference type="PROSITE" id="PS50980"/>
    </source>
</evidence>
<dbReference type="InterPro" id="IPR011764">
    <property type="entry name" value="Biotin_carboxylation_dom"/>
</dbReference>
<dbReference type="PROSITE" id="PS50975">
    <property type="entry name" value="ATP_GRASP"/>
    <property type="match status" value="1"/>
</dbReference>
<dbReference type="GO" id="GO:0004075">
    <property type="term" value="F:biotin carboxylase activity"/>
    <property type="evidence" value="ECO:0007669"/>
    <property type="project" value="UniProtKB-EC"/>
</dbReference>
<dbReference type="Gene3D" id="3.90.1770.10">
    <property type="entry name" value="PreATP-grasp domain"/>
    <property type="match status" value="1"/>
</dbReference>
<dbReference type="SUPFAM" id="SSF56059">
    <property type="entry name" value="Glutathione synthetase ATP-binding domain-like"/>
    <property type="match status" value="1"/>
</dbReference>
<dbReference type="PANTHER" id="PTHR45728:SF3">
    <property type="entry name" value="ACETYL-COA CARBOXYLASE"/>
    <property type="match status" value="1"/>
</dbReference>
<dbReference type="InterPro" id="IPR011054">
    <property type="entry name" value="Rudment_hybrid_motif"/>
</dbReference>
<dbReference type="PROSITE" id="PS50989">
    <property type="entry name" value="COA_CT_CTER"/>
    <property type="match status" value="1"/>
</dbReference>
<comment type="pathway">
    <text evidence="2">Lipid metabolism; malonyl-CoA biosynthesis; malonyl-CoA from acetyl-CoA: step 1/1.</text>
</comment>
<dbReference type="InterPro" id="IPR005482">
    <property type="entry name" value="Biotin_COase_C"/>
</dbReference>
<proteinExistence type="predicted"/>
<dbReference type="FunFam" id="3.30.1490.20:FF:000003">
    <property type="entry name" value="acetyl-CoA carboxylase isoform X1"/>
    <property type="match status" value="1"/>
</dbReference>
<dbReference type="UniPathway" id="UPA00655">
    <property type="reaction ID" value="UER00711"/>
</dbReference>
<dbReference type="Pfam" id="PF21385">
    <property type="entry name" value="ACCA_BT"/>
    <property type="match status" value="1"/>
</dbReference>
<feature type="domain" description="Biotin carboxylation" evidence="17">
    <location>
        <begin position="59"/>
        <end position="554"/>
    </location>
</feature>
<dbReference type="SUPFAM" id="SSF51230">
    <property type="entry name" value="Single hybrid motif"/>
    <property type="match status" value="1"/>
</dbReference>
<dbReference type="InterPro" id="IPR011761">
    <property type="entry name" value="ATP-grasp"/>
</dbReference>
<evidence type="ECO:0000256" key="11">
    <source>
        <dbReference type="ARBA" id="ARBA00023268"/>
    </source>
</evidence>
<dbReference type="InterPro" id="IPR000089">
    <property type="entry name" value="Biotin_lipoyl"/>
</dbReference>
<comment type="catalytic activity">
    <reaction evidence="13">
        <text>N(6)-biotinyl-L-lysyl-[protein] + hydrogencarbonate + ATP = N(6)-carboxybiotinyl-L-lysyl-[protein] + ADP + phosphate + H(+)</text>
        <dbReference type="Rhea" id="RHEA:13501"/>
        <dbReference type="Rhea" id="RHEA-COMP:10505"/>
        <dbReference type="Rhea" id="RHEA-COMP:10506"/>
        <dbReference type="ChEBI" id="CHEBI:15378"/>
        <dbReference type="ChEBI" id="CHEBI:17544"/>
        <dbReference type="ChEBI" id="CHEBI:30616"/>
        <dbReference type="ChEBI" id="CHEBI:43474"/>
        <dbReference type="ChEBI" id="CHEBI:83144"/>
        <dbReference type="ChEBI" id="CHEBI:83145"/>
        <dbReference type="ChEBI" id="CHEBI:456216"/>
        <dbReference type="EC" id="6.3.4.14"/>
    </reaction>
</comment>
<dbReference type="Gene3D" id="3.90.226.10">
    <property type="entry name" value="2-enoyl-CoA Hydratase, Chain A, domain 1"/>
    <property type="match status" value="2"/>
</dbReference>
<dbReference type="InterPro" id="IPR029045">
    <property type="entry name" value="ClpP/crotonase-like_dom_sf"/>
</dbReference>
<dbReference type="Pfam" id="PF00364">
    <property type="entry name" value="Biotin_lipoyl"/>
    <property type="match status" value="1"/>
</dbReference>
<dbReference type="FunFam" id="3.90.226.10:FF:000010">
    <property type="entry name" value="acetyl-CoA carboxylase isoform X2"/>
    <property type="match status" value="1"/>
</dbReference>
<comment type="cofactor">
    <cofactor evidence="1">
        <name>biotin</name>
        <dbReference type="ChEBI" id="CHEBI:57586"/>
    </cofactor>
</comment>
<evidence type="ECO:0000313" key="20">
    <source>
        <dbReference type="EMBL" id="CUC09399.1"/>
    </source>
</evidence>
<keyword evidence="8" id="KW-0443">Lipid metabolism</keyword>
<name>A0A0K6S6W6_9ALVE</name>
<keyword evidence="7 14" id="KW-0067">ATP-binding</keyword>
<reference evidence="20" key="1">
    <citation type="submission" date="2014-11" db="EMBL/GenBank/DDBJ databases">
        <title>Molecular phylogeny of cliff fern family Woodsiaceae with morphological implications.</title>
        <authorList>
            <person name="Shao Y.-Z."/>
            <person name="Wei R."/>
            <person name="Zhang X.-C."/>
        </authorList>
    </citation>
    <scope>NUCLEOTIDE SEQUENCE</scope>
</reference>
<dbReference type="InterPro" id="IPR016185">
    <property type="entry name" value="PreATP-grasp_dom_sf"/>
</dbReference>
<dbReference type="FunFam" id="2.40.50.100:FF:000005">
    <property type="entry name" value="Acetyl-CoA carboxylase 1"/>
    <property type="match status" value="1"/>
</dbReference>
<evidence type="ECO:0000256" key="4">
    <source>
        <dbReference type="ARBA" id="ARBA00022598"/>
    </source>
</evidence>
<evidence type="ECO:0000259" key="19">
    <source>
        <dbReference type="PROSITE" id="PS50989"/>
    </source>
</evidence>
<dbReference type="GO" id="GO:0046872">
    <property type="term" value="F:metal ion binding"/>
    <property type="evidence" value="ECO:0007669"/>
    <property type="project" value="InterPro"/>
</dbReference>
<evidence type="ECO:0000256" key="6">
    <source>
        <dbReference type="ARBA" id="ARBA00022832"/>
    </source>
</evidence>
<keyword evidence="5 14" id="KW-0547">Nucleotide-binding</keyword>
<dbReference type="EMBL" id="CDMZ01000773">
    <property type="protein sequence ID" value="CUC09399.1"/>
    <property type="molecule type" value="Genomic_DNA"/>
</dbReference>
<accession>A0A0K6S6W6</accession>
<dbReference type="InterPro" id="IPR011763">
    <property type="entry name" value="COA_CT_C"/>
</dbReference>
<dbReference type="GO" id="GO:0003989">
    <property type="term" value="F:acetyl-CoA carboxylase activity"/>
    <property type="evidence" value="ECO:0007669"/>
    <property type="project" value="UniProtKB-EC"/>
</dbReference>
<evidence type="ECO:0000259" key="15">
    <source>
        <dbReference type="PROSITE" id="PS50968"/>
    </source>
</evidence>
<evidence type="ECO:0000256" key="3">
    <source>
        <dbReference type="ARBA" id="ARBA00022516"/>
    </source>
</evidence>
<feature type="domain" description="CoA carboxyltransferase N-terminal" evidence="18">
    <location>
        <begin position="1355"/>
        <end position="1706"/>
    </location>
</feature>
<evidence type="ECO:0000256" key="7">
    <source>
        <dbReference type="ARBA" id="ARBA00022840"/>
    </source>
</evidence>
<dbReference type="InterPro" id="IPR013815">
    <property type="entry name" value="ATP_grasp_subdomain_1"/>
</dbReference>
<gene>
    <name evidence="20" type="ORF">Cvel_530.t2.CR1</name>
</gene>
<dbReference type="PROSITE" id="PS00188">
    <property type="entry name" value="BIOTIN"/>
    <property type="match status" value="1"/>
</dbReference>
<evidence type="ECO:0000256" key="5">
    <source>
        <dbReference type="ARBA" id="ARBA00022741"/>
    </source>
</evidence>
<dbReference type="SMART" id="SM00878">
    <property type="entry name" value="Biotin_carb_C"/>
    <property type="match status" value="1"/>
</dbReference>
<dbReference type="InterPro" id="IPR049076">
    <property type="entry name" value="ACCA"/>
</dbReference>
<dbReference type="VEuPathDB" id="CryptoDB:Cvel_530"/>
<dbReference type="InterPro" id="IPR005479">
    <property type="entry name" value="CPAse_ATP-bd"/>
</dbReference>
<dbReference type="Gene3D" id="2.40.460.10">
    <property type="entry name" value="Biotin dependent carboxylase carboxyltransferase"/>
    <property type="match status" value="1"/>
</dbReference>
<dbReference type="Pfam" id="PF02786">
    <property type="entry name" value="CPSase_L_D2"/>
    <property type="match status" value="1"/>
</dbReference>
<dbReference type="PROSITE" id="PS00866">
    <property type="entry name" value="CPSASE_1"/>
    <property type="match status" value="1"/>
</dbReference>
<dbReference type="FunFam" id="3.40.50.20:FF:000005">
    <property type="entry name" value="acetyl-CoA carboxylase isoform X2"/>
    <property type="match status" value="1"/>
</dbReference>
<keyword evidence="10" id="KW-0092">Biotin</keyword>
<evidence type="ECO:0000256" key="9">
    <source>
        <dbReference type="ARBA" id="ARBA00023160"/>
    </source>
</evidence>